<gene>
    <name evidence="2" type="ORF">HQ865_16500</name>
</gene>
<name>A0A7D4Q9B6_9SPHI</name>
<dbReference type="InterPro" id="IPR016181">
    <property type="entry name" value="Acyl_CoA_acyltransferase"/>
</dbReference>
<dbReference type="RefSeq" id="WP_173415956.1">
    <property type="nucleotide sequence ID" value="NZ_CP054139.1"/>
</dbReference>
<dbReference type="Proteomes" id="UP000505355">
    <property type="component" value="Chromosome"/>
</dbReference>
<feature type="domain" description="N-acetyltransferase" evidence="1">
    <location>
        <begin position="35"/>
        <end position="175"/>
    </location>
</feature>
<dbReference type="Pfam" id="PF13302">
    <property type="entry name" value="Acetyltransf_3"/>
    <property type="match status" value="1"/>
</dbReference>
<sequence length="177" mass="20326">MFFIETERLKLIPLPYHLLQLSHTNRAAMERSLGLNISAMQVDELFEAEYEDAMINFWLPKTREYPELYQWYTNWEIILKSDNIAIGGIGLAGSPVNGEAETGYMIDKQYHQRGYASEALQAITNWVFGHDDVHCLIAHTYDGNTASKNLLTKNGFVQVADEFGYLTYRLEKQLQPA</sequence>
<dbReference type="GO" id="GO:0016747">
    <property type="term" value="F:acyltransferase activity, transferring groups other than amino-acyl groups"/>
    <property type="evidence" value="ECO:0007669"/>
    <property type="project" value="InterPro"/>
</dbReference>
<dbReference type="InterPro" id="IPR000182">
    <property type="entry name" value="GNAT_dom"/>
</dbReference>
<organism evidence="2 3">
    <name type="scientific">Mucilaginibacter mali</name>
    <dbReference type="NCBI Taxonomy" id="2740462"/>
    <lineage>
        <taxon>Bacteria</taxon>
        <taxon>Pseudomonadati</taxon>
        <taxon>Bacteroidota</taxon>
        <taxon>Sphingobacteriia</taxon>
        <taxon>Sphingobacteriales</taxon>
        <taxon>Sphingobacteriaceae</taxon>
        <taxon>Mucilaginibacter</taxon>
    </lineage>
</organism>
<dbReference type="InterPro" id="IPR051531">
    <property type="entry name" value="N-acetyltransferase"/>
</dbReference>
<protein>
    <submittedName>
        <fullName evidence="2">GNAT family N-acetyltransferase</fullName>
    </submittedName>
</protein>
<dbReference type="PROSITE" id="PS51186">
    <property type="entry name" value="GNAT"/>
    <property type="match status" value="1"/>
</dbReference>
<keyword evidence="2" id="KW-0808">Transferase</keyword>
<dbReference type="KEGG" id="mmab:HQ865_16500"/>
<dbReference type="SUPFAM" id="SSF55729">
    <property type="entry name" value="Acyl-CoA N-acyltransferases (Nat)"/>
    <property type="match status" value="1"/>
</dbReference>
<reference evidence="2 3" key="1">
    <citation type="submission" date="2020-05" db="EMBL/GenBank/DDBJ databases">
        <title>Mucilaginibacter mali sp. nov.</title>
        <authorList>
            <person name="Kim H.S."/>
            <person name="Lee K.C."/>
            <person name="Suh M.K."/>
            <person name="Kim J.-S."/>
            <person name="Han K.-I."/>
            <person name="Eom M.K."/>
            <person name="Shin Y.K."/>
            <person name="Lee J.-S."/>
        </authorList>
    </citation>
    <scope>NUCLEOTIDE SEQUENCE [LARGE SCALE GENOMIC DNA]</scope>
    <source>
        <strain evidence="2 3">G2-14</strain>
    </source>
</reference>
<accession>A0A7D4Q9B6</accession>
<proteinExistence type="predicted"/>
<dbReference type="AlphaFoldDB" id="A0A7D4Q9B6"/>
<evidence type="ECO:0000313" key="2">
    <source>
        <dbReference type="EMBL" id="QKJ31291.1"/>
    </source>
</evidence>
<keyword evidence="3" id="KW-1185">Reference proteome</keyword>
<evidence type="ECO:0000259" key="1">
    <source>
        <dbReference type="PROSITE" id="PS51186"/>
    </source>
</evidence>
<dbReference type="EMBL" id="CP054139">
    <property type="protein sequence ID" value="QKJ31291.1"/>
    <property type="molecule type" value="Genomic_DNA"/>
</dbReference>
<dbReference type="Gene3D" id="3.40.630.30">
    <property type="match status" value="1"/>
</dbReference>
<dbReference type="PANTHER" id="PTHR43792">
    <property type="entry name" value="GNAT FAMILY, PUTATIVE (AFU_ORTHOLOGUE AFUA_3G00765)-RELATED-RELATED"/>
    <property type="match status" value="1"/>
</dbReference>
<evidence type="ECO:0000313" key="3">
    <source>
        <dbReference type="Proteomes" id="UP000505355"/>
    </source>
</evidence>
<dbReference type="PANTHER" id="PTHR43792:SF13">
    <property type="entry name" value="ACETYLTRANSFERASE"/>
    <property type="match status" value="1"/>
</dbReference>